<dbReference type="Proteomes" id="UP000694569">
    <property type="component" value="Unplaced"/>
</dbReference>
<dbReference type="InterPro" id="IPR000477">
    <property type="entry name" value="RT_dom"/>
</dbReference>
<dbReference type="Pfam" id="PF00078">
    <property type="entry name" value="RVT_1"/>
    <property type="match status" value="1"/>
</dbReference>
<evidence type="ECO:0000313" key="3">
    <source>
        <dbReference type="Proteomes" id="UP000694569"/>
    </source>
</evidence>
<dbReference type="GO" id="GO:0003824">
    <property type="term" value="F:catalytic activity"/>
    <property type="evidence" value="ECO:0007669"/>
    <property type="project" value="InterPro"/>
</dbReference>
<dbReference type="CDD" id="cd09076">
    <property type="entry name" value="L1-EN"/>
    <property type="match status" value="1"/>
</dbReference>
<dbReference type="AlphaFoldDB" id="A0A8C5MSX7"/>
<feature type="domain" description="Reverse transcriptase" evidence="1">
    <location>
        <begin position="503"/>
        <end position="777"/>
    </location>
</feature>
<dbReference type="InterPro" id="IPR005135">
    <property type="entry name" value="Endo/exonuclease/phosphatase"/>
</dbReference>
<reference evidence="2" key="1">
    <citation type="submission" date="2025-08" db="UniProtKB">
        <authorList>
            <consortium name="Ensembl"/>
        </authorList>
    </citation>
    <scope>IDENTIFICATION</scope>
</reference>
<proteinExistence type="predicted"/>
<dbReference type="InterPro" id="IPR036691">
    <property type="entry name" value="Endo/exonu/phosph_ase_sf"/>
</dbReference>
<dbReference type="PROSITE" id="PS50878">
    <property type="entry name" value="RT_POL"/>
    <property type="match status" value="1"/>
</dbReference>
<dbReference type="Gene3D" id="3.60.10.10">
    <property type="entry name" value="Endonuclease/exonuclease/phosphatase"/>
    <property type="match status" value="1"/>
</dbReference>
<dbReference type="PANTHER" id="PTHR31635:SF196">
    <property type="entry name" value="REVERSE TRANSCRIPTASE DOMAIN-CONTAINING PROTEIN-RELATED"/>
    <property type="match status" value="1"/>
</dbReference>
<dbReference type="CDD" id="cd01650">
    <property type="entry name" value="RT_nLTR_like"/>
    <property type="match status" value="1"/>
</dbReference>
<accession>A0A8C5MSX7</accession>
<dbReference type="Pfam" id="PF03372">
    <property type="entry name" value="Exo_endo_phos"/>
    <property type="match status" value="1"/>
</dbReference>
<dbReference type="OrthoDB" id="9909690at2759"/>
<evidence type="ECO:0000259" key="1">
    <source>
        <dbReference type="PROSITE" id="PS50878"/>
    </source>
</evidence>
<dbReference type="Ensembl" id="ENSLLET00000017270.1">
    <property type="protein sequence ID" value="ENSLLEP00000016635.1"/>
    <property type="gene ID" value="ENSLLEG00000010589.1"/>
</dbReference>
<keyword evidence="3" id="KW-1185">Reference proteome</keyword>
<organism evidence="2 3">
    <name type="scientific">Leptobrachium leishanense</name>
    <name type="common">Leishan spiny toad</name>
    <dbReference type="NCBI Taxonomy" id="445787"/>
    <lineage>
        <taxon>Eukaryota</taxon>
        <taxon>Metazoa</taxon>
        <taxon>Chordata</taxon>
        <taxon>Craniata</taxon>
        <taxon>Vertebrata</taxon>
        <taxon>Euteleostomi</taxon>
        <taxon>Amphibia</taxon>
        <taxon>Batrachia</taxon>
        <taxon>Anura</taxon>
        <taxon>Pelobatoidea</taxon>
        <taxon>Megophryidae</taxon>
        <taxon>Leptobrachium</taxon>
    </lineage>
</organism>
<dbReference type="InterPro" id="IPR043502">
    <property type="entry name" value="DNA/RNA_pol_sf"/>
</dbReference>
<reference evidence="2" key="2">
    <citation type="submission" date="2025-09" db="UniProtKB">
        <authorList>
            <consortium name="Ensembl"/>
        </authorList>
    </citation>
    <scope>IDENTIFICATION</scope>
</reference>
<dbReference type="SUPFAM" id="SSF56672">
    <property type="entry name" value="DNA/RNA polymerases"/>
    <property type="match status" value="1"/>
</dbReference>
<evidence type="ECO:0000313" key="2">
    <source>
        <dbReference type="Ensembl" id="ENSLLEP00000016635.1"/>
    </source>
</evidence>
<dbReference type="GeneTree" id="ENSGT00940000163630"/>
<dbReference type="SUPFAM" id="SSF56219">
    <property type="entry name" value="DNase I-like"/>
    <property type="match status" value="1"/>
</dbReference>
<sequence>MAGHSTLKVFSMNTNGLNIPHKRHSLYADLKSASPHVVCLQESETHFKRQAHPRLYLPQYSTHLHAMSPTKSRGVSILIHKRVAFQLHRRVVDPNGRFLLLVCSLNHSVYTFANIYCPNESQRPFLGKVLTRLAGISSGTQIVCGDLNLTMDIPTQASKRQRKEGLQNKAVLAGHHLFDVWRLLHPGEVDHTFFSMAHKVYSRIDYILVKGETLNRIRDCSIGTVSWSDHAPVTIEISDCYDACGKAPWRLNESLLARVEVREEIGQALVNYFNENGSAEVPVGTVWQAHKAVIRGILIKWGSRLKRQHTEQRLTLLKDIDEADVSHKQLQTGDSLTKVTDLRNQLIDMDKRDYAWATRRLKAKCYIYSNKASKMLANKLRARASQSRIPQMMDAIGNLHYQPRHIAGCFADYYEALYNLGGDVSTHSPTLPDIVPYLQNLHLPSLTAELGDRLTTPITPTELLSALRSLPEGRAPGPDSFTAKYYKSFADTLNPHLLSVYQDIFTNGHPPGDWLNTHIITLPKTTSPSQLCSQYRPISLLNVDTKLYAKILANRLSEIVPLLVADDQVGFIKGRQGPDNTMKTLTLMEQVTRQKQPMLILSLDAEKAFDRVNWLFLRHVLMKFNFPAPFITAIFSLYTHPRAKIIQAGFGSRDIAISNGTRQGCPLSPLLYALVLEPLAQAMRQSPEIRGVDVGPTQCKLSLFADDILLMLTDPDTSLPALHTVLEEYSRVSFHRIKVNKSQALPYLIPREVITPLRNLFPYEWRTSHLKYLGIQISFSQTELFHYNYKPLTMEINRLCHKWSGMEVSWVGRMATVKMSLLPKILYLFRAVPVRLPRGYLQALQRVLTRFIWRGKRPRVSLALLHQPRKRGGMGVPDLNLYYTASLLSHTHQIFQGKIGPQWARLISNSFLPFDPGAILWFNKSLRPQLPLIFPLANLLIKIWDTNMSKLTTFHPLPMATPISAFKLLLTDFNSIPWVACNVTRVYQLFSQEGLLSFPQLTSKFSLPSTLWFSYKRLKSYLAIWGMGGKITSPPTLLSPFEDKCTQTTDRHGLISLCYDNLIQTPHLKRWRFQMAWEGDVGRGFQAEVWAKSFEDDTGKFRCDTLGEARKTLLYRWYLTPDRESHITKGVPPTCWRCGKERGSYFHVWWTCPKIEAWWREVALLSSRIVGSTVDPLPEILLIQMFPTTLFRHQKQMLAHILSIASLLVAAKWKSEEIPPISAITSRLDDFHLLDSISRRVAGSNPNKRNFWSIWDAYKLSCTS</sequence>
<dbReference type="PANTHER" id="PTHR31635">
    <property type="entry name" value="REVERSE TRANSCRIPTASE DOMAIN-CONTAINING PROTEIN-RELATED"/>
    <property type="match status" value="1"/>
</dbReference>
<name>A0A8C5MSX7_9ANUR</name>
<protein>
    <recommendedName>
        <fullName evidence="1">Reverse transcriptase domain-containing protein</fullName>
    </recommendedName>
</protein>